<comment type="caution">
    <text evidence="9">The sequence shown here is derived from an EMBL/GenBank/DDBJ whole genome shotgun (WGS) entry which is preliminary data.</text>
</comment>
<reference evidence="9 10" key="1">
    <citation type="submission" date="2016-04" db="EMBL/GenBank/DDBJ databases">
        <authorList>
            <person name="Evans L.H."/>
            <person name="Alamgir A."/>
            <person name="Owens N."/>
            <person name="Weber N.D."/>
            <person name="Virtaneva K."/>
            <person name="Barbian K."/>
            <person name="Babar A."/>
            <person name="Rosenke K."/>
        </authorList>
    </citation>
    <scope>NUCLEOTIDE SEQUENCE [LARGE SCALE GENOMIC DNA]</scope>
    <source>
        <strain evidence="9 10">LMa1</strain>
    </source>
</reference>
<dbReference type="Pfam" id="PF02491">
    <property type="entry name" value="SHS2_FTSA"/>
    <property type="match status" value="1"/>
</dbReference>
<dbReference type="Pfam" id="PF14450">
    <property type="entry name" value="FtsA"/>
    <property type="match status" value="1"/>
</dbReference>
<dbReference type="SUPFAM" id="SSF53067">
    <property type="entry name" value="Actin-like ATPase domain"/>
    <property type="match status" value="2"/>
</dbReference>
<dbReference type="STRING" id="1838280.A6M21_10400"/>
<proteinExistence type="inferred from homology"/>
<evidence type="ECO:0000259" key="8">
    <source>
        <dbReference type="SMART" id="SM00842"/>
    </source>
</evidence>
<evidence type="ECO:0000256" key="7">
    <source>
        <dbReference type="HAMAP-Rule" id="MF_02033"/>
    </source>
</evidence>
<evidence type="ECO:0000256" key="2">
    <source>
        <dbReference type="ARBA" id="ARBA00022475"/>
    </source>
</evidence>
<comment type="similarity">
    <text evidence="1">Belongs to the heat shock protein 70 family.</text>
</comment>
<evidence type="ECO:0000256" key="1">
    <source>
        <dbReference type="ARBA" id="ARBA00007381"/>
    </source>
</evidence>
<keyword evidence="3 7" id="KW-0132">Cell division</keyword>
<dbReference type="InterPro" id="IPR043129">
    <property type="entry name" value="ATPase_NBD"/>
</dbReference>
<dbReference type="InterPro" id="IPR003494">
    <property type="entry name" value="SHS2_FtsA"/>
</dbReference>
<evidence type="ECO:0000256" key="3">
    <source>
        <dbReference type="ARBA" id="ARBA00022618"/>
    </source>
</evidence>
<organism evidence="9 10">
    <name type="scientific">Desulfotomaculum copahuensis</name>
    <dbReference type="NCBI Taxonomy" id="1838280"/>
    <lineage>
        <taxon>Bacteria</taxon>
        <taxon>Bacillati</taxon>
        <taxon>Bacillota</taxon>
        <taxon>Clostridia</taxon>
        <taxon>Eubacteriales</taxon>
        <taxon>Desulfotomaculaceae</taxon>
        <taxon>Desulfotomaculum</taxon>
    </lineage>
</organism>
<dbReference type="InterPro" id="IPR050696">
    <property type="entry name" value="FtsA/MreB"/>
</dbReference>
<comment type="subunit">
    <text evidence="7">Self-interacts. Interacts with FtsZ.</text>
</comment>
<dbReference type="CDD" id="cd24048">
    <property type="entry name" value="ASKHA_NBD_FtsA"/>
    <property type="match status" value="1"/>
</dbReference>
<dbReference type="RefSeq" id="WP_066668299.1">
    <property type="nucleotide sequence ID" value="NZ_LYVF01000158.1"/>
</dbReference>
<sequence length="389" mass="40497">MARKGKAVVSGLDIGTSGMVTAVPGVERALDLPVGIGRCPSLGIRKGLVVDHEAAARSIRRAVDAAAEAAGVRIDTVCAGFSGYGINVIRRRADITLRRTIMPGDINHLLNLARRVELPAGRQVLHVVPVDFILDGVPGIKNPLGKPAVHLGVAACVLTVDSRLVGQLLLALKCAGVRVAELCLNSLAAGEAVLKGVEKELGVALVDLGGGTTGVTLFCDGGFWDQEVLPVGGEHITSDLAIGLRVSLAMAGEIKHRAGLSAGPEKVKLPGQQPVAAHEIAEIIQLRVQEILDIVKQTILRLSAGRTLTAGVVLTGGGVLLEGLPEMASRVLDMPVRVGVPDCPPPWNSPDLAASWGLAAYARRLRFSVPCGAAGAADSEPERKSVFRK</sequence>
<dbReference type="PANTHER" id="PTHR32432:SF4">
    <property type="entry name" value="CELL DIVISION PROTEIN FTSA"/>
    <property type="match status" value="1"/>
</dbReference>
<gene>
    <name evidence="7" type="primary">ftsA</name>
    <name evidence="9" type="ORF">A6M21_10400</name>
</gene>
<comment type="similarity">
    <text evidence="7">Belongs to the FtsA/MreB family.</text>
</comment>
<name>A0A1B7LEW3_9FIRM</name>
<accession>A0A1B7LEW3</accession>
<evidence type="ECO:0000313" key="10">
    <source>
        <dbReference type="Proteomes" id="UP000078532"/>
    </source>
</evidence>
<dbReference type="Proteomes" id="UP000078532">
    <property type="component" value="Unassembled WGS sequence"/>
</dbReference>
<evidence type="ECO:0000313" key="9">
    <source>
        <dbReference type="EMBL" id="OAT81798.1"/>
    </source>
</evidence>
<dbReference type="PROSITE" id="PS00329">
    <property type="entry name" value="HSP70_2"/>
    <property type="match status" value="1"/>
</dbReference>
<keyword evidence="6 7" id="KW-0131">Cell cycle</keyword>
<protein>
    <recommendedName>
        <fullName evidence="7">Cell division protein FtsA</fullName>
    </recommendedName>
</protein>
<keyword evidence="10" id="KW-1185">Reference proteome</keyword>
<keyword evidence="4" id="KW-0346">Stress response</keyword>
<evidence type="ECO:0000256" key="6">
    <source>
        <dbReference type="ARBA" id="ARBA00023306"/>
    </source>
</evidence>
<dbReference type="GO" id="GO:0009898">
    <property type="term" value="C:cytoplasmic side of plasma membrane"/>
    <property type="evidence" value="ECO:0007669"/>
    <property type="project" value="UniProtKB-UniRule"/>
</dbReference>
<evidence type="ECO:0000256" key="4">
    <source>
        <dbReference type="ARBA" id="ARBA00023016"/>
    </source>
</evidence>
<evidence type="ECO:0000256" key="5">
    <source>
        <dbReference type="ARBA" id="ARBA00023136"/>
    </source>
</evidence>
<dbReference type="NCBIfam" id="TIGR01174">
    <property type="entry name" value="ftsA"/>
    <property type="match status" value="1"/>
</dbReference>
<dbReference type="GO" id="GO:0043093">
    <property type="term" value="P:FtsZ-dependent cytokinesis"/>
    <property type="evidence" value="ECO:0007669"/>
    <property type="project" value="UniProtKB-UniRule"/>
</dbReference>
<comment type="subcellular location">
    <subcellularLocation>
        <location evidence="7">Cell membrane</location>
        <topology evidence="7">Peripheral membrane protein</topology>
        <orientation evidence="7">Cytoplasmic side</orientation>
    </subcellularLocation>
    <text evidence="7">Localizes to the Z ring in an FtsZ-dependent manner. Targeted to the membrane through a conserved C-terminal amphipathic helix.</text>
</comment>
<dbReference type="PANTHER" id="PTHR32432">
    <property type="entry name" value="CELL DIVISION PROTEIN FTSA-RELATED"/>
    <property type="match status" value="1"/>
</dbReference>
<dbReference type="SMART" id="SM00842">
    <property type="entry name" value="FtsA"/>
    <property type="match status" value="1"/>
</dbReference>
<dbReference type="HAMAP" id="MF_02033">
    <property type="entry name" value="FtsA"/>
    <property type="match status" value="1"/>
</dbReference>
<dbReference type="PIRSF" id="PIRSF003101">
    <property type="entry name" value="FtsA"/>
    <property type="match status" value="1"/>
</dbReference>
<dbReference type="GO" id="GO:0032153">
    <property type="term" value="C:cell division site"/>
    <property type="evidence" value="ECO:0007669"/>
    <property type="project" value="UniProtKB-UniRule"/>
</dbReference>
<dbReference type="AlphaFoldDB" id="A0A1B7LEW3"/>
<dbReference type="Gene3D" id="3.30.420.40">
    <property type="match status" value="1"/>
</dbReference>
<dbReference type="InterPro" id="IPR020823">
    <property type="entry name" value="Cell_div_FtsA"/>
</dbReference>
<comment type="function">
    <text evidence="7">Cell division protein that is involved in the assembly of the Z ring. May serve as a membrane anchor for the Z ring.</text>
</comment>
<dbReference type="EMBL" id="LYVF01000158">
    <property type="protein sequence ID" value="OAT81798.1"/>
    <property type="molecule type" value="Genomic_DNA"/>
</dbReference>
<keyword evidence="5 7" id="KW-0472">Membrane</keyword>
<dbReference type="InterPro" id="IPR018181">
    <property type="entry name" value="Heat_shock_70_CS"/>
</dbReference>
<dbReference type="OrthoDB" id="9768127at2"/>
<keyword evidence="2 7" id="KW-1003">Cell membrane</keyword>
<feature type="domain" description="SHS2" evidence="8">
    <location>
        <begin position="9"/>
        <end position="193"/>
    </location>
</feature>